<dbReference type="Proteomes" id="UP000218418">
    <property type="component" value="Chromosome"/>
</dbReference>
<keyword evidence="6" id="KW-0456">Lyase</keyword>
<dbReference type="SUPFAM" id="SSF56322">
    <property type="entry name" value="ADC synthase"/>
    <property type="match status" value="1"/>
</dbReference>
<dbReference type="GO" id="GO:0004049">
    <property type="term" value="F:anthranilate synthase activity"/>
    <property type="evidence" value="ECO:0007669"/>
    <property type="project" value="UniProtKB-EC"/>
</dbReference>
<reference evidence="11 12" key="1">
    <citation type="submission" date="2017-06" db="EMBL/GenBank/DDBJ databases">
        <title>Genome sequencing of cyanobaciteial culture collection at National Institute for Environmental Studies (NIES).</title>
        <authorList>
            <person name="Hirose Y."/>
            <person name="Shimura Y."/>
            <person name="Fujisawa T."/>
            <person name="Nakamura Y."/>
            <person name="Kawachi M."/>
        </authorList>
    </citation>
    <scope>NUCLEOTIDE SEQUENCE [LARGE SCALE GENOMIC DNA]</scope>
    <source>
        <strain evidence="11 12">NIES-267</strain>
    </source>
</reference>
<dbReference type="AlphaFoldDB" id="A0A1Z4LIY1"/>
<evidence type="ECO:0000256" key="5">
    <source>
        <dbReference type="ARBA" id="ARBA00022842"/>
    </source>
</evidence>
<evidence type="ECO:0000313" key="12">
    <source>
        <dbReference type="Proteomes" id="UP000218418"/>
    </source>
</evidence>
<comment type="function">
    <text evidence="7">Part of a heterotetrameric complex that catalyzes the two-step biosynthesis of anthranilate, an intermediate in the biosynthesis of L-tryptophan. In the first step, the glutamine-binding beta subunit (TrpG) of anthranilate synthase (AS) provides the glutamine amidotransferase activity which generates ammonia as a substrate that, along with chorismate, is used in the second step, catalyzed by the large alpha subunit of AS (TrpE) to produce anthranilate. In the absence of TrpG, TrpE can synthesize anthranilate directly from chorismate and high concentrations of ammonia.</text>
</comment>
<dbReference type="PANTHER" id="PTHR11236:SF48">
    <property type="entry name" value="ISOCHORISMATE SYNTHASE MENF"/>
    <property type="match status" value="1"/>
</dbReference>
<evidence type="ECO:0000313" key="11">
    <source>
        <dbReference type="EMBL" id="BAY81048.1"/>
    </source>
</evidence>
<comment type="catalytic activity">
    <reaction evidence="8">
        <text>chorismate + L-glutamine = anthranilate + pyruvate + L-glutamate + H(+)</text>
        <dbReference type="Rhea" id="RHEA:21732"/>
        <dbReference type="ChEBI" id="CHEBI:15361"/>
        <dbReference type="ChEBI" id="CHEBI:15378"/>
        <dbReference type="ChEBI" id="CHEBI:16567"/>
        <dbReference type="ChEBI" id="CHEBI:29748"/>
        <dbReference type="ChEBI" id="CHEBI:29985"/>
        <dbReference type="ChEBI" id="CHEBI:58359"/>
        <dbReference type="EC" id="4.1.3.27"/>
    </reaction>
</comment>
<dbReference type="GO" id="GO:0046872">
    <property type="term" value="F:metal ion binding"/>
    <property type="evidence" value="ECO:0007669"/>
    <property type="project" value="UniProtKB-KW"/>
</dbReference>
<proteinExistence type="predicted"/>
<evidence type="ECO:0000256" key="6">
    <source>
        <dbReference type="ARBA" id="ARBA00023239"/>
    </source>
</evidence>
<evidence type="ECO:0000256" key="1">
    <source>
        <dbReference type="ARBA" id="ARBA00001946"/>
    </source>
</evidence>
<dbReference type="NCBIfam" id="NF004610">
    <property type="entry name" value="PRK05940.1"/>
    <property type="match status" value="1"/>
</dbReference>
<comment type="subunit">
    <text evidence="2">Heterotetramer consisting of two non-identical subunits: a beta subunit (TrpG) and a large alpha subunit (TrpE).</text>
</comment>
<dbReference type="GO" id="GO:0000162">
    <property type="term" value="P:L-tryptophan biosynthetic process"/>
    <property type="evidence" value="ECO:0007669"/>
    <property type="project" value="TreeGrafter"/>
</dbReference>
<dbReference type="Pfam" id="PF00425">
    <property type="entry name" value="Chorismate_bind"/>
    <property type="match status" value="1"/>
</dbReference>
<dbReference type="InterPro" id="IPR006805">
    <property type="entry name" value="Anth_synth_I_N"/>
</dbReference>
<dbReference type="InterPro" id="IPR005801">
    <property type="entry name" value="ADC_synthase"/>
</dbReference>
<protein>
    <recommendedName>
        <fullName evidence="3">Anthranilate synthase component 1</fullName>
    </recommendedName>
</protein>
<keyword evidence="5" id="KW-0460">Magnesium</keyword>
<keyword evidence="12" id="KW-1185">Reference proteome</keyword>
<dbReference type="PANTHER" id="PTHR11236">
    <property type="entry name" value="AMINOBENZOATE/ANTHRANILATE SYNTHASE"/>
    <property type="match status" value="1"/>
</dbReference>
<evidence type="ECO:0000259" key="9">
    <source>
        <dbReference type="Pfam" id="PF00425"/>
    </source>
</evidence>
<evidence type="ECO:0000256" key="2">
    <source>
        <dbReference type="ARBA" id="ARBA00011575"/>
    </source>
</evidence>
<gene>
    <name evidence="11" type="ORF">NIES267_05130</name>
</gene>
<dbReference type="PRINTS" id="PR00095">
    <property type="entry name" value="ANTSNTHASEI"/>
</dbReference>
<dbReference type="InterPro" id="IPR015890">
    <property type="entry name" value="Chorismate_C"/>
</dbReference>
<evidence type="ECO:0000256" key="7">
    <source>
        <dbReference type="ARBA" id="ARBA00025634"/>
    </source>
</evidence>
<feature type="domain" description="Anthranilate synthase component I N-terminal" evidence="10">
    <location>
        <begin position="36"/>
        <end position="156"/>
    </location>
</feature>
<sequence length="502" mass="56482">MTNLQPWHFRKLPLKKRTGSNIFSCLFISDSSKIATLLESPYPNNLNNPQLTRYSICAGSPRVIDGVEQMWTPQLGKVQHLLNRLFARKLEESTDFNSFPSIPFTGGWLGWLGYDVAWETETLPTLKTDTLPFPVAFWYEPECFAVLDHQEQILWLAASNRKQLGELENKSQQKLDFPSPTPIKNHAKLAPLKLISSQADYEAAVLQAKKYIQAGDIFQTNLSIRFESQTTASGWEIYQALQKINPSPFASYFKTPWGEVVSCSPERLVQVDGNIAQTRPIAGTRKRGRTREEDGELAQELLSNSKERAEHIMLVDLERNDLGRVCEWGSVKVDELLTIERYSHVMHLVSNVKGTLRGNKSTTVDLISSMFPGGTITGCPKVRCMEIIEELEPVRRSLFYGSCGYLDWRGNLDLNILIRTLLVAAKVNKSLDPLAPSDVTPYDLFSSARDVNSQPSDNLDNPIVNFVWGQVGAGIVADSNPKKEWDESLHKAQAQIDALQRV</sequence>
<organism evidence="11 12">
    <name type="scientific">Calothrix parasitica NIES-267</name>
    <dbReference type="NCBI Taxonomy" id="1973488"/>
    <lineage>
        <taxon>Bacteria</taxon>
        <taxon>Bacillati</taxon>
        <taxon>Cyanobacteriota</taxon>
        <taxon>Cyanophyceae</taxon>
        <taxon>Nostocales</taxon>
        <taxon>Calotrichaceae</taxon>
        <taxon>Calothrix</taxon>
    </lineage>
</organism>
<keyword evidence="4" id="KW-0479">Metal-binding</keyword>
<dbReference type="Pfam" id="PF04715">
    <property type="entry name" value="Anth_synt_I_N"/>
    <property type="match status" value="1"/>
</dbReference>
<evidence type="ECO:0000256" key="3">
    <source>
        <dbReference type="ARBA" id="ARBA00020653"/>
    </source>
</evidence>
<name>A0A1Z4LIY1_9CYAN</name>
<dbReference type="Gene3D" id="3.60.120.10">
    <property type="entry name" value="Anthranilate synthase"/>
    <property type="match status" value="1"/>
</dbReference>
<evidence type="ECO:0000259" key="10">
    <source>
        <dbReference type="Pfam" id="PF04715"/>
    </source>
</evidence>
<comment type="cofactor">
    <cofactor evidence="1">
        <name>Mg(2+)</name>
        <dbReference type="ChEBI" id="CHEBI:18420"/>
    </cofactor>
</comment>
<accession>A0A1Z4LIY1</accession>
<dbReference type="EMBL" id="AP018227">
    <property type="protein sequence ID" value="BAY81048.1"/>
    <property type="molecule type" value="Genomic_DNA"/>
</dbReference>
<feature type="domain" description="Chorismate-utilising enzyme C-terminal" evidence="9">
    <location>
        <begin position="198"/>
        <end position="425"/>
    </location>
</feature>
<dbReference type="OrthoDB" id="9803598at2"/>
<evidence type="ECO:0000256" key="4">
    <source>
        <dbReference type="ARBA" id="ARBA00022723"/>
    </source>
</evidence>
<dbReference type="InterPro" id="IPR019999">
    <property type="entry name" value="Anth_synth_I-like"/>
</dbReference>
<evidence type="ECO:0000256" key="8">
    <source>
        <dbReference type="ARBA" id="ARBA00047683"/>
    </source>
</evidence>